<evidence type="ECO:0000313" key="3">
    <source>
        <dbReference type="Proteomes" id="UP000554482"/>
    </source>
</evidence>
<gene>
    <name evidence="2" type="ORF">FRX31_026341</name>
</gene>
<name>A0A7J6VH58_THATH</name>
<dbReference type="InterPro" id="IPR032474">
    <property type="entry name" value="Argonaute_N"/>
</dbReference>
<reference evidence="2 3" key="1">
    <citation type="submission" date="2020-06" db="EMBL/GenBank/DDBJ databases">
        <title>Transcriptomic and genomic resources for Thalictrum thalictroides and T. hernandezii: Facilitating candidate gene discovery in an emerging model plant lineage.</title>
        <authorList>
            <person name="Arias T."/>
            <person name="Riano-Pachon D.M."/>
            <person name="Di Stilio V.S."/>
        </authorList>
    </citation>
    <scope>NUCLEOTIDE SEQUENCE [LARGE SCALE GENOMIC DNA]</scope>
    <source>
        <strain evidence="3">cv. WT478/WT964</strain>
        <tissue evidence="2">Leaves</tissue>
    </source>
</reference>
<organism evidence="2 3">
    <name type="scientific">Thalictrum thalictroides</name>
    <name type="common">Rue-anemone</name>
    <name type="synonym">Anemone thalictroides</name>
    <dbReference type="NCBI Taxonomy" id="46969"/>
    <lineage>
        <taxon>Eukaryota</taxon>
        <taxon>Viridiplantae</taxon>
        <taxon>Streptophyta</taxon>
        <taxon>Embryophyta</taxon>
        <taxon>Tracheophyta</taxon>
        <taxon>Spermatophyta</taxon>
        <taxon>Magnoliopsida</taxon>
        <taxon>Ranunculales</taxon>
        <taxon>Ranunculaceae</taxon>
        <taxon>Thalictroideae</taxon>
        <taxon>Thalictrum</taxon>
    </lineage>
</organism>
<dbReference type="AlphaFoldDB" id="A0A7J6VH58"/>
<evidence type="ECO:0000259" key="1">
    <source>
        <dbReference type="Pfam" id="PF16486"/>
    </source>
</evidence>
<sequence length="304" mass="33544">MEKLRPPPAPNLHLYAKPDRFTGTGRSGRHINMVSNHFKVSVSVLNSVFFQVLIKSEDNQAVEEKGIERKVMDKMYQTYSFKLAGKNFVDGEKALYTRGVIPQNKIEFSVKFEEAPVTRRGSLGPIALALKRFKVANTGDALRAFDYILSKQAAKSGMVDVGGVIACHGFHSSFHTAQGACHGFHPSFCTTQGAFHGFHSCFRTTQGAICGFRSSFRTTQGACHGFNSNFYTTRDASHGLRSSFRTTQGAYQGVHISFRTTQGAFHGFYSSFGTKCRFGVSDHGGFGITNEMVRGEGLLLEYKT</sequence>
<dbReference type="OrthoDB" id="1111977at2759"/>
<dbReference type="Pfam" id="PF16486">
    <property type="entry name" value="ArgoN"/>
    <property type="match status" value="1"/>
</dbReference>
<comment type="caution">
    <text evidence="2">The sequence shown here is derived from an EMBL/GenBank/DDBJ whole genome shotgun (WGS) entry which is preliminary data.</text>
</comment>
<dbReference type="Proteomes" id="UP000554482">
    <property type="component" value="Unassembled WGS sequence"/>
</dbReference>
<dbReference type="EMBL" id="JABWDY010032602">
    <property type="protein sequence ID" value="KAF5184071.1"/>
    <property type="molecule type" value="Genomic_DNA"/>
</dbReference>
<proteinExistence type="predicted"/>
<accession>A0A7J6VH58</accession>
<feature type="domain" description="Protein argonaute N-terminal" evidence="1">
    <location>
        <begin position="29"/>
        <end position="116"/>
    </location>
</feature>
<evidence type="ECO:0000313" key="2">
    <source>
        <dbReference type="EMBL" id="KAF5184071.1"/>
    </source>
</evidence>
<keyword evidence="3" id="KW-1185">Reference proteome</keyword>
<protein>
    <submittedName>
        <fullName evidence="2">Argonaute</fullName>
    </submittedName>
</protein>